<protein>
    <submittedName>
        <fullName evidence="2">Uncharacterized protein</fullName>
    </submittedName>
</protein>
<dbReference type="AlphaFoldDB" id="A0A5P1E7J8"/>
<keyword evidence="3" id="KW-1185">Reference proteome</keyword>
<proteinExistence type="predicted"/>
<organism evidence="2 3">
    <name type="scientific">Asparagus officinalis</name>
    <name type="common">Garden asparagus</name>
    <dbReference type="NCBI Taxonomy" id="4686"/>
    <lineage>
        <taxon>Eukaryota</taxon>
        <taxon>Viridiplantae</taxon>
        <taxon>Streptophyta</taxon>
        <taxon>Embryophyta</taxon>
        <taxon>Tracheophyta</taxon>
        <taxon>Spermatophyta</taxon>
        <taxon>Magnoliopsida</taxon>
        <taxon>Liliopsida</taxon>
        <taxon>Asparagales</taxon>
        <taxon>Asparagaceae</taxon>
        <taxon>Asparagoideae</taxon>
        <taxon>Asparagus</taxon>
    </lineage>
</organism>
<dbReference type="Proteomes" id="UP000243459">
    <property type="component" value="Chromosome 9"/>
</dbReference>
<accession>A0A5P1E7J8</accession>
<evidence type="ECO:0000313" key="2">
    <source>
        <dbReference type="EMBL" id="ONK57993.1"/>
    </source>
</evidence>
<feature type="compositionally biased region" description="Basic residues" evidence="1">
    <location>
        <begin position="129"/>
        <end position="144"/>
    </location>
</feature>
<sequence length="302" mass="32982">MHPHFGTCLLNGRISTGVQVSCVESCAFADSAAGILECHVILLLDPPAPGPRNFSGGKPCIFVPLIWLYNLRCAMRIFLDLGSPGRRSLAVSDSESSRGACAAEAGSRRDTGTRRRLRGTRPAGGGGSRRQRACRRRANQRRWKGVSPVLDDGEVEVAEEHDLDDDDEADEERDREIRPSPSLLLLLLRGGAHHIRVRASSRSAPFGSSGVRLRSLRARVSSLKPIDDIARSEEENESFQINQVSNLSGSIADAWFGSNMAMESDCDDAFHSVQDDAFSLNGHEGAFVSKKVQQRDLNEEGE</sequence>
<evidence type="ECO:0000256" key="1">
    <source>
        <dbReference type="SAM" id="MobiDB-lite"/>
    </source>
</evidence>
<dbReference type="Gramene" id="ONK57993">
    <property type="protein sequence ID" value="ONK57993"/>
    <property type="gene ID" value="A4U43_C09F6610"/>
</dbReference>
<name>A0A5P1E7J8_ASPOF</name>
<evidence type="ECO:0000313" key="3">
    <source>
        <dbReference type="Proteomes" id="UP000243459"/>
    </source>
</evidence>
<dbReference type="EMBL" id="CM007389">
    <property type="protein sequence ID" value="ONK57993.1"/>
    <property type="molecule type" value="Genomic_DNA"/>
</dbReference>
<reference evidence="3" key="1">
    <citation type="journal article" date="2017" name="Nat. Commun.">
        <title>The asparagus genome sheds light on the origin and evolution of a young Y chromosome.</title>
        <authorList>
            <person name="Harkess A."/>
            <person name="Zhou J."/>
            <person name="Xu C."/>
            <person name="Bowers J.E."/>
            <person name="Van der Hulst R."/>
            <person name="Ayyampalayam S."/>
            <person name="Mercati F."/>
            <person name="Riccardi P."/>
            <person name="McKain M.R."/>
            <person name="Kakrana A."/>
            <person name="Tang H."/>
            <person name="Ray J."/>
            <person name="Groenendijk J."/>
            <person name="Arikit S."/>
            <person name="Mathioni S.M."/>
            <person name="Nakano M."/>
            <person name="Shan H."/>
            <person name="Telgmann-Rauber A."/>
            <person name="Kanno A."/>
            <person name="Yue Z."/>
            <person name="Chen H."/>
            <person name="Li W."/>
            <person name="Chen Y."/>
            <person name="Xu X."/>
            <person name="Zhang Y."/>
            <person name="Luo S."/>
            <person name="Chen H."/>
            <person name="Gao J."/>
            <person name="Mao Z."/>
            <person name="Pires J.C."/>
            <person name="Luo M."/>
            <person name="Kudrna D."/>
            <person name="Wing R.A."/>
            <person name="Meyers B.C."/>
            <person name="Yi K."/>
            <person name="Kong H."/>
            <person name="Lavrijsen P."/>
            <person name="Sunseri F."/>
            <person name="Falavigna A."/>
            <person name="Ye Y."/>
            <person name="Leebens-Mack J.H."/>
            <person name="Chen G."/>
        </authorList>
    </citation>
    <scope>NUCLEOTIDE SEQUENCE [LARGE SCALE GENOMIC DNA]</scope>
    <source>
        <strain evidence="3">cv. DH0086</strain>
    </source>
</reference>
<gene>
    <name evidence="2" type="ORF">A4U43_C09F6610</name>
</gene>
<feature type="region of interest" description="Disordered" evidence="1">
    <location>
        <begin position="100"/>
        <end position="176"/>
    </location>
</feature>
<feature type="compositionally biased region" description="Acidic residues" evidence="1">
    <location>
        <begin position="151"/>
        <end position="171"/>
    </location>
</feature>